<protein>
    <submittedName>
        <fullName evidence="1">Uncharacterized protein</fullName>
    </submittedName>
</protein>
<sequence>MNKIPMADFAEFIEFFPLLDLPFSLLPDIGQIPSSSLPLPGVMIDAYILPFEGDEVDEYTEYIPYGRIEGTKDFHALIYWKAGLLKYEFILATYGLDGHLISHAIVAGLRSDDEGILHSVAIINKDLSITIAEGLTPEEENSLDFDNTSTYQMAILPDGYISYEMNEEDKEE</sequence>
<evidence type="ECO:0000313" key="1">
    <source>
        <dbReference type="EMBL" id="MBK9985014.1"/>
    </source>
</evidence>
<gene>
    <name evidence="1" type="ORF">IPP15_22075</name>
</gene>
<evidence type="ECO:0000313" key="2">
    <source>
        <dbReference type="Proteomes" id="UP000808337"/>
    </source>
</evidence>
<organism evidence="1 2">
    <name type="scientific">Candidatus Opimibacter skivensis</name>
    <dbReference type="NCBI Taxonomy" id="2982028"/>
    <lineage>
        <taxon>Bacteria</taxon>
        <taxon>Pseudomonadati</taxon>
        <taxon>Bacteroidota</taxon>
        <taxon>Saprospiria</taxon>
        <taxon>Saprospirales</taxon>
        <taxon>Saprospiraceae</taxon>
        <taxon>Candidatus Opimibacter</taxon>
    </lineage>
</organism>
<dbReference type="Proteomes" id="UP000808337">
    <property type="component" value="Unassembled WGS sequence"/>
</dbReference>
<name>A0A9D7XPY1_9BACT</name>
<reference evidence="1 2" key="1">
    <citation type="submission" date="2020-10" db="EMBL/GenBank/DDBJ databases">
        <title>Connecting structure to function with the recovery of over 1000 high-quality activated sludge metagenome-assembled genomes encoding full-length rRNA genes using long-read sequencing.</title>
        <authorList>
            <person name="Singleton C.M."/>
            <person name="Petriglieri F."/>
            <person name="Kristensen J.M."/>
            <person name="Kirkegaard R.H."/>
            <person name="Michaelsen T.Y."/>
            <person name="Andersen M.H."/>
            <person name="Karst S.M."/>
            <person name="Dueholm M.S."/>
            <person name="Nielsen P.H."/>
            <person name="Albertsen M."/>
        </authorList>
    </citation>
    <scope>NUCLEOTIDE SEQUENCE [LARGE SCALE GENOMIC DNA]</scope>
    <source>
        <strain evidence="1">Ribe_18-Q3-R11-54_MAXAC.273</strain>
    </source>
</reference>
<dbReference type="EMBL" id="JADKGY010000032">
    <property type="protein sequence ID" value="MBK9985014.1"/>
    <property type="molecule type" value="Genomic_DNA"/>
</dbReference>
<accession>A0A9D7XPY1</accession>
<comment type="caution">
    <text evidence="1">The sequence shown here is derived from an EMBL/GenBank/DDBJ whole genome shotgun (WGS) entry which is preliminary data.</text>
</comment>
<proteinExistence type="predicted"/>
<dbReference type="AlphaFoldDB" id="A0A9D7XPY1"/>